<keyword evidence="2" id="KW-0472">Membrane</keyword>
<keyword evidence="4" id="KW-1185">Reference proteome</keyword>
<dbReference type="AlphaFoldDB" id="A0A660KSS7"/>
<evidence type="ECO:0000313" key="4">
    <source>
        <dbReference type="Proteomes" id="UP000267019"/>
    </source>
</evidence>
<evidence type="ECO:0000256" key="2">
    <source>
        <dbReference type="SAM" id="Phobius"/>
    </source>
</evidence>
<comment type="caution">
    <text evidence="3">The sequence shown here is derived from an EMBL/GenBank/DDBJ whole genome shotgun (WGS) entry which is preliminary data.</text>
</comment>
<organism evidence="3 4">
    <name type="scientific">Brockia lithotrophica</name>
    <dbReference type="NCBI Taxonomy" id="933949"/>
    <lineage>
        <taxon>Bacteria</taxon>
        <taxon>Bacillati</taxon>
        <taxon>Bacillota</taxon>
        <taxon>Bacilli</taxon>
        <taxon>Bacillales</taxon>
        <taxon>Bacillales Family X. Incertae Sedis</taxon>
        <taxon>Brockia</taxon>
    </lineage>
</organism>
<dbReference type="Proteomes" id="UP000267019">
    <property type="component" value="Unassembled WGS sequence"/>
</dbReference>
<evidence type="ECO:0008006" key="5">
    <source>
        <dbReference type="Google" id="ProtNLM"/>
    </source>
</evidence>
<feature type="transmembrane region" description="Helical" evidence="2">
    <location>
        <begin position="56"/>
        <end position="74"/>
    </location>
</feature>
<dbReference type="RefSeq" id="WP_147402038.1">
    <property type="nucleotide sequence ID" value="NZ_RBIJ01000008.1"/>
</dbReference>
<keyword evidence="2" id="KW-0812">Transmembrane</keyword>
<reference evidence="3 4" key="1">
    <citation type="submission" date="2018-10" db="EMBL/GenBank/DDBJ databases">
        <title>Genomic Encyclopedia of Type Strains, Phase IV (KMG-IV): sequencing the most valuable type-strain genomes for metagenomic binning, comparative biology and taxonomic classification.</title>
        <authorList>
            <person name="Goeker M."/>
        </authorList>
    </citation>
    <scope>NUCLEOTIDE SEQUENCE [LARGE SCALE GENOMIC DNA]</scope>
    <source>
        <strain evidence="3 4">DSM 22653</strain>
    </source>
</reference>
<name>A0A660KSS7_9BACL</name>
<evidence type="ECO:0000256" key="1">
    <source>
        <dbReference type="SAM" id="MobiDB-lite"/>
    </source>
</evidence>
<dbReference type="EMBL" id="RBIJ01000008">
    <property type="protein sequence ID" value="RKQ83514.1"/>
    <property type="molecule type" value="Genomic_DNA"/>
</dbReference>
<proteinExistence type="predicted"/>
<sequence length="105" mass="10931">MPQEWVWWGVPAVPLILGLVELAKRLGFPSRWAGVLAVALGVVGSLLWMYTQSSPLAQAVAQGLVVGLAASGLWSTGKSVCRALNGSTGTEEAGPPPDAKVRKHG</sequence>
<evidence type="ECO:0000313" key="3">
    <source>
        <dbReference type="EMBL" id="RKQ83514.1"/>
    </source>
</evidence>
<keyword evidence="2" id="KW-1133">Transmembrane helix</keyword>
<feature type="transmembrane region" description="Helical" evidence="2">
    <location>
        <begin position="6"/>
        <end position="23"/>
    </location>
</feature>
<feature type="region of interest" description="Disordered" evidence="1">
    <location>
        <begin position="84"/>
        <end position="105"/>
    </location>
</feature>
<feature type="transmembrane region" description="Helical" evidence="2">
    <location>
        <begin position="32"/>
        <end position="50"/>
    </location>
</feature>
<gene>
    <name evidence="3" type="ORF">C7438_1767</name>
</gene>
<accession>A0A660KSS7</accession>
<protein>
    <recommendedName>
        <fullName evidence="5">Holin</fullName>
    </recommendedName>
</protein>